<dbReference type="GO" id="GO:0008236">
    <property type="term" value="F:serine-type peptidase activity"/>
    <property type="evidence" value="ECO:0007669"/>
    <property type="project" value="InterPro"/>
</dbReference>
<dbReference type="GO" id="GO:0006508">
    <property type="term" value="P:proteolysis"/>
    <property type="evidence" value="ECO:0007669"/>
    <property type="project" value="InterPro"/>
</dbReference>
<proteinExistence type="predicted"/>
<dbReference type="SUPFAM" id="SSF82171">
    <property type="entry name" value="DPP6 N-terminal domain-like"/>
    <property type="match status" value="1"/>
</dbReference>
<sequence length="919" mass="103052">MKKINLTVLLFFCISYCFAQKPAVDFNVLDSWTSVHNAKISNDGKYAVYNSMSSPYHDSPDDRLVIKQLNGQWEKIVQTRSAAEFSSDSKTAIFIFRDSLCLVQLGSAVKESIPNILGGYKIFSVDNQSYLAVRRTTADKALLIRNLTTGKEQTYTGIIDFMVSPSGNHLLLRVAGDKDSGGQDQLSLVDLRTGKQSAIFKGFGPTNYVFNKKEDQLAFAVLERVGNGIGRTIYTYSMAENKATKIMNNQSAGVDTSMAIEQIDRFSNDNTRLFFTVKRKPATALPATGVKVDVWSYTDVKLQSLQQYEETPPDVYMVTLKYVPLRAVVNLSTKKIIQLEQEGDKMMPVKGEKGDDFIFLSTQNGMGDEAHWNKGAGKKHYMVNTRTGQRTFVDLALDTFHGISPSGKYIIARDKDQQNCFIIELATGKTVNLTDKVAPLKPDEDYDNVAPQPGQFGDVAAWIGNDEAVLLYDKCDIWKFDVTGKREPVNLTNGYGRRNRIVFRFAEDQTLNLNEKGIYLLCAFNLDNKDNGYYNLKLNKTEDPTLLTMGPYLYNWGYLTNSPLLKARDANVWIATRQSAAESRNFFITTDFKTYTPLSNAYPEKDYNWLTSEIMSWKDEHGEAMQGILYKPENFHPAKKYPIIFDYYEKRSHEKNFYHAPALANDRINIPWFVSHGYLVYTPDINYTVGEPGKSALKAVTGAAKMLSVYPWVDTTKMGIQGHSFGGYETHYIVTHTNMFAAAMAAAGVSDLISGYNYLWYGGNANQDHEEVGQGRMGGTLWNKQAAFIENTSVLNADKVTSPLLMMHNKGDGAVPFTQSLEMFLSLRRLGKRAWLLQYDNQTHGVLGEAAKDYTIRMDQFFDHYLKGAPAPKWMLEGVPAVKKGIENGLELSAEKDANGKPVTPGPGLLKLITLTTKN</sequence>
<evidence type="ECO:0000313" key="4">
    <source>
        <dbReference type="Proteomes" id="UP000236893"/>
    </source>
</evidence>
<dbReference type="RefSeq" id="WP_103788050.1">
    <property type="nucleotide sequence ID" value="NZ_PQVF01000003.1"/>
</dbReference>
<reference evidence="3 4" key="1">
    <citation type="submission" date="2018-01" db="EMBL/GenBank/DDBJ databases">
        <authorList>
            <person name="Gaut B.S."/>
            <person name="Morton B.R."/>
            <person name="Clegg M.T."/>
            <person name="Duvall M.R."/>
        </authorList>
    </citation>
    <scope>NUCLEOTIDE SEQUENCE [LARGE SCALE GENOMIC DNA]</scope>
    <source>
        <strain evidence="3 4">HR-AV</strain>
    </source>
</reference>
<dbReference type="Proteomes" id="UP000236893">
    <property type="component" value="Unassembled WGS sequence"/>
</dbReference>
<dbReference type="GO" id="GO:0008239">
    <property type="term" value="F:dipeptidyl-peptidase activity"/>
    <property type="evidence" value="ECO:0007669"/>
    <property type="project" value="TreeGrafter"/>
</dbReference>
<dbReference type="SUPFAM" id="SSF53474">
    <property type="entry name" value="alpha/beta-Hydrolases"/>
    <property type="match status" value="1"/>
</dbReference>
<dbReference type="PANTHER" id="PTHR11731">
    <property type="entry name" value="PROTEASE FAMILY S9B,C DIPEPTIDYL-PEPTIDASE IV-RELATED"/>
    <property type="match status" value="1"/>
</dbReference>
<evidence type="ECO:0000256" key="1">
    <source>
        <dbReference type="SAM" id="SignalP"/>
    </source>
</evidence>
<dbReference type="InterPro" id="IPR029058">
    <property type="entry name" value="AB_hydrolase_fold"/>
</dbReference>
<name>A0A2S5A6H7_9SPHI</name>
<dbReference type="OrthoDB" id="9812921at2"/>
<keyword evidence="1" id="KW-0732">Signal</keyword>
<feature type="chain" id="PRO_5015565294" description="Peptidase S9 prolyl oligopeptidase catalytic domain-containing protein" evidence="1">
    <location>
        <begin position="20"/>
        <end position="919"/>
    </location>
</feature>
<evidence type="ECO:0000313" key="3">
    <source>
        <dbReference type="EMBL" id="POY37919.1"/>
    </source>
</evidence>
<dbReference type="InterPro" id="IPR001375">
    <property type="entry name" value="Peptidase_S9_cat"/>
</dbReference>
<keyword evidence="4" id="KW-1185">Reference proteome</keyword>
<organism evidence="3 4">
    <name type="scientific">Solitalea longa</name>
    <dbReference type="NCBI Taxonomy" id="2079460"/>
    <lineage>
        <taxon>Bacteria</taxon>
        <taxon>Pseudomonadati</taxon>
        <taxon>Bacteroidota</taxon>
        <taxon>Sphingobacteriia</taxon>
        <taxon>Sphingobacteriales</taxon>
        <taxon>Sphingobacteriaceae</taxon>
        <taxon>Solitalea</taxon>
    </lineage>
</organism>
<dbReference type="EMBL" id="PQVF01000003">
    <property type="protein sequence ID" value="POY37919.1"/>
    <property type="molecule type" value="Genomic_DNA"/>
</dbReference>
<dbReference type="Gene3D" id="3.40.50.1820">
    <property type="entry name" value="alpha/beta hydrolase"/>
    <property type="match status" value="1"/>
</dbReference>
<dbReference type="InterPro" id="IPR050278">
    <property type="entry name" value="Serine_Prot_S9B/DPPIV"/>
</dbReference>
<evidence type="ECO:0000259" key="2">
    <source>
        <dbReference type="Pfam" id="PF00326"/>
    </source>
</evidence>
<dbReference type="PANTHER" id="PTHR11731:SF193">
    <property type="entry name" value="DIPEPTIDYL PEPTIDASE 9"/>
    <property type="match status" value="1"/>
</dbReference>
<protein>
    <recommendedName>
        <fullName evidence="2">Peptidase S9 prolyl oligopeptidase catalytic domain-containing protein</fullName>
    </recommendedName>
</protein>
<feature type="signal peptide" evidence="1">
    <location>
        <begin position="1"/>
        <end position="19"/>
    </location>
</feature>
<dbReference type="Pfam" id="PF00326">
    <property type="entry name" value="Peptidase_S9"/>
    <property type="match status" value="1"/>
</dbReference>
<comment type="caution">
    <text evidence="3">The sequence shown here is derived from an EMBL/GenBank/DDBJ whole genome shotgun (WGS) entry which is preliminary data.</text>
</comment>
<dbReference type="AlphaFoldDB" id="A0A2S5A6H7"/>
<feature type="domain" description="Peptidase S9 prolyl oligopeptidase catalytic" evidence="2">
    <location>
        <begin position="700"/>
        <end position="868"/>
    </location>
</feature>
<accession>A0A2S5A6H7</accession>
<gene>
    <name evidence="3" type="ORF">C3K47_05170</name>
</gene>